<gene>
    <name evidence="1" type="ORF">C1645_773857</name>
</gene>
<dbReference type="PANTHER" id="PTHR31649:SF1">
    <property type="entry name" value="FARNESOIC ACID O-METHYL TRANSFERASE DOMAIN-CONTAINING PROTEIN"/>
    <property type="match status" value="1"/>
</dbReference>
<sequence length="152" mass="17123">MAVAQDHWAANWVRAERGVVPPNSFWEGDHPSHAIGRGHYNGGVHIGYVKQDHGLVIGWGGNEVILPEYEVLTGDKSHFHWVHCSGPCRPHNFIPLKGGHEADYKELYIAKTHHHGKDRIGKAGEHLIDGMSYVDDGRENSAFDYYVFAFRN</sequence>
<name>A0A397T104_9GLOM</name>
<organism evidence="1 2">
    <name type="scientific">Glomus cerebriforme</name>
    <dbReference type="NCBI Taxonomy" id="658196"/>
    <lineage>
        <taxon>Eukaryota</taxon>
        <taxon>Fungi</taxon>
        <taxon>Fungi incertae sedis</taxon>
        <taxon>Mucoromycota</taxon>
        <taxon>Glomeromycotina</taxon>
        <taxon>Glomeromycetes</taxon>
        <taxon>Glomerales</taxon>
        <taxon>Glomeraceae</taxon>
        <taxon>Glomus</taxon>
    </lineage>
</organism>
<reference evidence="1 2" key="1">
    <citation type="submission" date="2018-06" db="EMBL/GenBank/DDBJ databases">
        <title>Comparative genomics reveals the genomic features of Rhizophagus irregularis, R. cerebriforme, R. diaphanum and Gigaspora rosea, and their symbiotic lifestyle signature.</title>
        <authorList>
            <person name="Morin E."/>
            <person name="San Clemente H."/>
            <person name="Chen E.C.H."/>
            <person name="De La Providencia I."/>
            <person name="Hainaut M."/>
            <person name="Kuo A."/>
            <person name="Kohler A."/>
            <person name="Murat C."/>
            <person name="Tang N."/>
            <person name="Roy S."/>
            <person name="Loubradou J."/>
            <person name="Henrissat B."/>
            <person name="Grigoriev I.V."/>
            <person name="Corradi N."/>
            <person name="Roux C."/>
            <person name="Martin F.M."/>
        </authorList>
    </citation>
    <scope>NUCLEOTIDE SEQUENCE [LARGE SCALE GENOMIC DNA]</scope>
    <source>
        <strain evidence="1 2">DAOM 227022</strain>
    </source>
</reference>
<accession>A0A397T104</accession>
<protein>
    <submittedName>
        <fullName evidence="1">Uncharacterized protein</fullName>
    </submittedName>
</protein>
<comment type="caution">
    <text evidence="1">The sequence shown here is derived from an EMBL/GenBank/DDBJ whole genome shotgun (WGS) entry which is preliminary data.</text>
</comment>
<dbReference type="STRING" id="658196.A0A397T104"/>
<keyword evidence="2" id="KW-1185">Reference proteome</keyword>
<evidence type="ECO:0000313" key="1">
    <source>
        <dbReference type="EMBL" id="RIA88841.1"/>
    </source>
</evidence>
<dbReference type="OrthoDB" id="2142040at2759"/>
<evidence type="ECO:0000313" key="2">
    <source>
        <dbReference type="Proteomes" id="UP000265703"/>
    </source>
</evidence>
<dbReference type="InterPro" id="IPR006616">
    <property type="entry name" value="DM9_repeat"/>
</dbReference>
<dbReference type="SMART" id="SM00696">
    <property type="entry name" value="DM9"/>
    <property type="match status" value="2"/>
</dbReference>
<dbReference type="EMBL" id="QKYT01000244">
    <property type="protein sequence ID" value="RIA88841.1"/>
    <property type="molecule type" value="Genomic_DNA"/>
</dbReference>
<dbReference type="Pfam" id="PF11901">
    <property type="entry name" value="DM9"/>
    <property type="match status" value="1"/>
</dbReference>
<dbReference type="PANTHER" id="PTHR31649">
    <property type="entry name" value="AGAP009604-PA"/>
    <property type="match status" value="1"/>
</dbReference>
<dbReference type="AlphaFoldDB" id="A0A397T104"/>
<dbReference type="Proteomes" id="UP000265703">
    <property type="component" value="Unassembled WGS sequence"/>
</dbReference>
<proteinExistence type="predicted"/>